<reference evidence="1 2" key="1">
    <citation type="submission" date="2023-02" db="EMBL/GenBank/DDBJ databases">
        <title>Genome sequence of Sphingobacterium sp. KACC 22765.</title>
        <authorList>
            <person name="Kim S."/>
            <person name="Heo J."/>
            <person name="Kwon S.-W."/>
        </authorList>
    </citation>
    <scope>NUCLEOTIDE SEQUENCE [LARGE SCALE GENOMIC DNA]</scope>
    <source>
        <strain evidence="1 2">KACC 22765</strain>
    </source>
</reference>
<dbReference type="RefSeq" id="WP_274269275.1">
    <property type="nucleotide sequence ID" value="NZ_CP117880.1"/>
</dbReference>
<dbReference type="Proteomes" id="UP001221558">
    <property type="component" value="Chromosome"/>
</dbReference>
<gene>
    <name evidence="1" type="ORF">PQ465_09380</name>
</gene>
<protein>
    <recommendedName>
        <fullName evidence="3">TIGR02391 family protein</fullName>
    </recommendedName>
</protein>
<accession>A0ABY7WPU8</accession>
<dbReference type="EMBL" id="CP117880">
    <property type="protein sequence ID" value="WDF70569.1"/>
    <property type="molecule type" value="Genomic_DNA"/>
</dbReference>
<evidence type="ECO:0008006" key="3">
    <source>
        <dbReference type="Google" id="ProtNLM"/>
    </source>
</evidence>
<keyword evidence="2" id="KW-1185">Reference proteome</keyword>
<sequence>MNLGRDTIDELFFAIEREFTNAELQRLLLRYNLTGWQSETTTPKMIVKALPSVHSNLNGTNEMGNLVQYVLTAITSKRNRQHDPKQPLSELHPELSNTLLRDGYNTHHFQLTRTIPVELEAAKIPDELTENLVYFSLITALGHLEQAQSNYRDGNWAAANAMVRSCYESVLMFINNNIQPQNPTTSGGDAIAKLTACGFFREDLNEVDRQQQTLGFIGGLWKMLHPHGSHPGLSEEEDSTFRYHVTLVTLNYYLKRLKKTAS</sequence>
<proteinExistence type="predicted"/>
<name>A0ABY7WPU8_9SPHI</name>
<evidence type="ECO:0000313" key="2">
    <source>
        <dbReference type="Proteomes" id="UP001221558"/>
    </source>
</evidence>
<evidence type="ECO:0000313" key="1">
    <source>
        <dbReference type="EMBL" id="WDF70569.1"/>
    </source>
</evidence>
<organism evidence="1 2">
    <name type="scientific">Sphingobacterium oryzagri</name>
    <dbReference type="NCBI Taxonomy" id="3025669"/>
    <lineage>
        <taxon>Bacteria</taxon>
        <taxon>Pseudomonadati</taxon>
        <taxon>Bacteroidota</taxon>
        <taxon>Sphingobacteriia</taxon>
        <taxon>Sphingobacteriales</taxon>
        <taxon>Sphingobacteriaceae</taxon>
        <taxon>Sphingobacterium</taxon>
    </lineage>
</organism>